<dbReference type="PANTHER" id="PTHR30627:SF1">
    <property type="entry name" value="PEPTIDOGLYCAN D,D-TRANSPEPTIDASE FTSI"/>
    <property type="match status" value="1"/>
</dbReference>
<dbReference type="PANTHER" id="PTHR30627">
    <property type="entry name" value="PEPTIDOGLYCAN D,D-TRANSPEPTIDASE"/>
    <property type="match status" value="1"/>
</dbReference>
<dbReference type="PATRIC" id="fig|943816.4.peg.1449"/>
<evidence type="ECO:0000256" key="4">
    <source>
        <dbReference type="SAM" id="MobiDB-lite"/>
    </source>
</evidence>
<dbReference type="InterPro" id="IPR001460">
    <property type="entry name" value="PCN-bd_Tpept"/>
</dbReference>
<dbReference type="Gene3D" id="3.40.710.10">
    <property type="entry name" value="DD-peptidase/beta-lactamase superfamily"/>
    <property type="match status" value="1"/>
</dbReference>
<name>A0A1E7K2I8_9ACTN</name>
<dbReference type="Gene3D" id="3.30.450.330">
    <property type="match status" value="1"/>
</dbReference>
<dbReference type="InterPro" id="IPR036138">
    <property type="entry name" value="PBP_dimer_sf"/>
</dbReference>
<gene>
    <name evidence="8" type="ORF">AN217_10210</name>
</gene>
<feature type="transmembrane region" description="Helical" evidence="5">
    <location>
        <begin position="88"/>
        <end position="107"/>
    </location>
</feature>
<dbReference type="InterPro" id="IPR012338">
    <property type="entry name" value="Beta-lactam/transpept-like"/>
</dbReference>
<dbReference type="GO" id="GO:0005886">
    <property type="term" value="C:plasma membrane"/>
    <property type="evidence" value="ECO:0007669"/>
    <property type="project" value="TreeGrafter"/>
</dbReference>
<evidence type="ECO:0000256" key="1">
    <source>
        <dbReference type="ARBA" id="ARBA00004370"/>
    </source>
</evidence>
<evidence type="ECO:0000313" key="9">
    <source>
        <dbReference type="Proteomes" id="UP000175829"/>
    </source>
</evidence>
<comment type="caution">
    <text evidence="8">The sequence shown here is derived from an EMBL/GenBank/DDBJ whole genome shotgun (WGS) entry which is preliminary data.</text>
</comment>
<dbReference type="Gene3D" id="3.90.1310.10">
    <property type="entry name" value="Penicillin-binding protein 2a (Domain 2)"/>
    <property type="match status" value="1"/>
</dbReference>
<evidence type="ECO:0000256" key="2">
    <source>
        <dbReference type="ARBA" id="ARBA00007171"/>
    </source>
</evidence>
<evidence type="ECO:0000259" key="6">
    <source>
        <dbReference type="Pfam" id="PF00905"/>
    </source>
</evidence>
<feature type="compositionally biased region" description="Low complexity" evidence="4">
    <location>
        <begin position="50"/>
        <end position="64"/>
    </location>
</feature>
<dbReference type="InterPro" id="IPR005311">
    <property type="entry name" value="PBP_dimer"/>
</dbReference>
<evidence type="ECO:0000256" key="5">
    <source>
        <dbReference type="SAM" id="Phobius"/>
    </source>
</evidence>
<comment type="subcellular location">
    <subcellularLocation>
        <location evidence="1">Membrane</location>
    </subcellularLocation>
</comment>
<dbReference type="Pfam" id="PF03717">
    <property type="entry name" value="PBP_dimer"/>
    <property type="match status" value="1"/>
</dbReference>
<comment type="similarity">
    <text evidence="2">Belongs to the transpeptidase family.</text>
</comment>
<feature type="compositionally biased region" description="Gly residues" evidence="4">
    <location>
        <begin position="65"/>
        <end position="77"/>
    </location>
</feature>
<feature type="compositionally biased region" description="Basic and acidic residues" evidence="4">
    <location>
        <begin position="1"/>
        <end position="12"/>
    </location>
</feature>
<dbReference type="SUPFAM" id="SSF56519">
    <property type="entry name" value="Penicillin binding protein dimerisation domain"/>
    <property type="match status" value="1"/>
</dbReference>
<dbReference type="RefSeq" id="WP_069991476.1">
    <property type="nucleotide sequence ID" value="NZ_LJGV01000022.1"/>
</dbReference>
<dbReference type="Pfam" id="PF00905">
    <property type="entry name" value="Transpeptidase"/>
    <property type="match status" value="1"/>
</dbReference>
<dbReference type="AlphaFoldDB" id="A0A1E7K2I8"/>
<protein>
    <submittedName>
        <fullName evidence="8">Cell division protein</fullName>
    </submittedName>
</protein>
<feature type="region of interest" description="Disordered" evidence="4">
    <location>
        <begin position="1"/>
        <end position="80"/>
    </location>
</feature>
<proteinExistence type="inferred from homology"/>
<feature type="compositionally biased region" description="Basic and acidic residues" evidence="4">
    <location>
        <begin position="24"/>
        <end position="38"/>
    </location>
</feature>
<dbReference type="GO" id="GO:0051301">
    <property type="term" value="P:cell division"/>
    <property type="evidence" value="ECO:0007669"/>
    <property type="project" value="UniProtKB-KW"/>
</dbReference>
<dbReference type="EMBL" id="LJGV01000022">
    <property type="protein sequence ID" value="OEU98138.1"/>
    <property type="molecule type" value="Genomic_DNA"/>
</dbReference>
<evidence type="ECO:0000256" key="3">
    <source>
        <dbReference type="ARBA" id="ARBA00023136"/>
    </source>
</evidence>
<dbReference type="GO" id="GO:0071555">
    <property type="term" value="P:cell wall organization"/>
    <property type="evidence" value="ECO:0007669"/>
    <property type="project" value="TreeGrafter"/>
</dbReference>
<dbReference type="InterPro" id="IPR050515">
    <property type="entry name" value="Beta-lactam/transpept"/>
</dbReference>
<dbReference type="Proteomes" id="UP000175829">
    <property type="component" value="Unassembled WGS sequence"/>
</dbReference>
<keyword evidence="8" id="KW-0131">Cell cycle</keyword>
<keyword evidence="5" id="KW-1133">Transmembrane helix</keyword>
<dbReference type="GO" id="GO:0008658">
    <property type="term" value="F:penicillin binding"/>
    <property type="evidence" value="ECO:0007669"/>
    <property type="project" value="InterPro"/>
</dbReference>
<keyword evidence="3 5" id="KW-0472">Membrane</keyword>
<evidence type="ECO:0000259" key="7">
    <source>
        <dbReference type="Pfam" id="PF03717"/>
    </source>
</evidence>
<sequence>MSERPRRPDRGARRSPRPASGQDRAADRDRTPDRDRAAKPRRVPGPGRPAPAAASRGARPPAARRGGGSRPPRGGGARLRLVNPRPRLRLVAVGLTLVMLVFTVRLLQVQAVDASAFADKAAVNRYITVPLAAERGTISARDGSALASTVDAHDITADPYLFGPEQTKIDDAPERAAELLAPLLDKKPAELAGKLSRKGTRYVLLARQQTPQTWRKIKKLKARLADEAAAAPGGGKPDVLAGIYQEKHAKRVYPNKELAATVLGFVNSAGKGGAGLEAKLNSTLAGKDGKVTYAQSGGRQVPTAGVREQAAEPGSDVELTLDRDIQWSAQQAISDQVAESHADSGYVVVQDTRTGQLLGMASAPGFDPNDIRGAKVDSFGSPAVQDAYEPGSTSKVMSMAAVLEEGKATPRTAVTVPNRLKRADRSFADDIDHSTWHLTLNGVLAKSSNIGTILATEQLGSTQQQANKVLYRYLRKFGIGRPTGLDFPGETNGLLAEPGKWSASQQYTIPFGQGLSLNAVQAASIYSTIANGGERIAPTLVRGTTGPDGRFRPADAPDKRRVVSEKTARTLSRMLESVVSDMEGTGTTAKIPGYRVAGKTGTANRVDPETGRYHGYTSSFAGFAPADKPRITVYCAVQNPKKGSYFGSDVCGPVYKKVMKFSLKTLQIPPTGAKPAKLPVLAGKSRDD</sequence>
<keyword evidence="8" id="KW-0132">Cell division</keyword>
<reference evidence="8 9" key="1">
    <citation type="journal article" date="2016" name="Front. Microbiol.">
        <title>Comparative Genomics Analysis of Streptomyces Species Reveals Their Adaptation to the Marine Environment and Their Diversity at the Genomic Level.</title>
        <authorList>
            <person name="Tian X."/>
            <person name="Zhang Z."/>
            <person name="Yang T."/>
            <person name="Chen M."/>
            <person name="Li J."/>
            <person name="Chen F."/>
            <person name="Yang J."/>
            <person name="Li W."/>
            <person name="Zhang B."/>
            <person name="Zhang Z."/>
            <person name="Wu J."/>
            <person name="Zhang C."/>
            <person name="Long L."/>
            <person name="Xiao J."/>
        </authorList>
    </citation>
    <scope>NUCLEOTIDE SEQUENCE [LARGE SCALE GENOMIC DNA]</scope>
    <source>
        <strain evidence="8 9">SCSIO M10379</strain>
    </source>
</reference>
<organism evidence="8 9">
    <name type="scientific">Streptomyces qinglanensis</name>
    <dbReference type="NCBI Taxonomy" id="943816"/>
    <lineage>
        <taxon>Bacteria</taxon>
        <taxon>Bacillati</taxon>
        <taxon>Actinomycetota</taxon>
        <taxon>Actinomycetes</taxon>
        <taxon>Kitasatosporales</taxon>
        <taxon>Streptomycetaceae</taxon>
        <taxon>Streptomyces</taxon>
    </lineage>
</organism>
<feature type="domain" description="Penicillin-binding protein dimerisation" evidence="7">
    <location>
        <begin position="132"/>
        <end position="301"/>
    </location>
</feature>
<keyword evidence="5" id="KW-0812">Transmembrane</keyword>
<feature type="domain" description="Penicillin-binding protein transpeptidase" evidence="6">
    <location>
        <begin position="345"/>
        <end position="660"/>
    </location>
</feature>
<evidence type="ECO:0000313" key="8">
    <source>
        <dbReference type="EMBL" id="OEU98138.1"/>
    </source>
</evidence>
<accession>A0A1E7K2I8</accession>
<dbReference type="SUPFAM" id="SSF56601">
    <property type="entry name" value="beta-lactamase/transpeptidase-like"/>
    <property type="match status" value="1"/>
</dbReference>